<dbReference type="PROSITE" id="PS51078">
    <property type="entry name" value="ICLR_ED"/>
    <property type="match status" value="1"/>
</dbReference>
<evidence type="ECO:0000256" key="3">
    <source>
        <dbReference type="ARBA" id="ARBA00023163"/>
    </source>
</evidence>
<dbReference type="SUPFAM" id="SSF46785">
    <property type="entry name" value="Winged helix' DNA-binding domain"/>
    <property type="match status" value="1"/>
</dbReference>
<evidence type="ECO:0000256" key="1">
    <source>
        <dbReference type="ARBA" id="ARBA00023015"/>
    </source>
</evidence>
<dbReference type="PROSITE" id="PS51077">
    <property type="entry name" value="HTH_ICLR"/>
    <property type="match status" value="1"/>
</dbReference>
<keyword evidence="1" id="KW-0805">Transcription regulation</keyword>
<dbReference type="AlphaFoldDB" id="A0A2N4UC93"/>
<dbReference type="Proteomes" id="UP000234328">
    <property type="component" value="Unassembled WGS sequence"/>
</dbReference>
<dbReference type="InterPro" id="IPR029016">
    <property type="entry name" value="GAF-like_dom_sf"/>
</dbReference>
<evidence type="ECO:0000256" key="2">
    <source>
        <dbReference type="ARBA" id="ARBA00023125"/>
    </source>
</evidence>
<keyword evidence="2" id="KW-0238">DNA-binding</keyword>
<dbReference type="GO" id="GO:0003677">
    <property type="term" value="F:DNA binding"/>
    <property type="evidence" value="ECO:0007669"/>
    <property type="project" value="UniProtKB-KW"/>
</dbReference>
<name>A0A2N4UC93_9BURK</name>
<dbReference type="EMBL" id="PDNV01000012">
    <property type="protein sequence ID" value="PLC52639.1"/>
    <property type="molecule type" value="Genomic_DNA"/>
</dbReference>
<dbReference type="GO" id="GO:0003700">
    <property type="term" value="F:DNA-binding transcription factor activity"/>
    <property type="evidence" value="ECO:0007669"/>
    <property type="project" value="TreeGrafter"/>
</dbReference>
<organism evidence="6 7">
    <name type="scientific">Pollutimonas nitritireducens</name>
    <dbReference type="NCBI Taxonomy" id="2045209"/>
    <lineage>
        <taxon>Bacteria</taxon>
        <taxon>Pseudomonadati</taxon>
        <taxon>Pseudomonadota</taxon>
        <taxon>Betaproteobacteria</taxon>
        <taxon>Burkholderiales</taxon>
        <taxon>Alcaligenaceae</taxon>
        <taxon>Pollutimonas</taxon>
    </lineage>
</organism>
<evidence type="ECO:0008006" key="8">
    <source>
        <dbReference type="Google" id="ProtNLM"/>
    </source>
</evidence>
<feature type="domain" description="HTH iclR-type" evidence="4">
    <location>
        <begin position="23"/>
        <end position="86"/>
    </location>
</feature>
<protein>
    <recommendedName>
        <fullName evidence="8">IclR family transcriptional regulator</fullName>
    </recommendedName>
</protein>
<dbReference type="InterPro" id="IPR005471">
    <property type="entry name" value="Tscrpt_reg_IclR_N"/>
</dbReference>
<dbReference type="GO" id="GO:0045892">
    <property type="term" value="P:negative regulation of DNA-templated transcription"/>
    <property type="evidence" value="ECO:0007669"/>
    <property type="project" value="TreeGrafter"/>
</dbReference>
<evidence type="ECO:0000313" key="7">
    <source>
        <dbReference type="Proteomes" id="UP000234328"/>
    </source>
</evidence>
<gene>
    <name evidence="6" type="ORF">CR155_17805</name>
</gene>
<reference evidence="6 7" key="1">
    <citation type="submission" date="2017-10" db="EMBL/GenBank/DDBJ databases">
        <title>Two draft genome sequences of Pusillimonas sp. strains isolated from a nitrate- and radionuclide-contaminated groundwater in Russia.</title>
        <authorList>
            <person name="Grouzdev D.S."/>
            <person name="Tourova T.P."/>
            <person name="Goeva M.A."/>
            <person name="Babich T.L."/>
            <person name="Sokolova D.S."/>
            <person name="Abdullin R."/>
            <person name="Poltaraus A.B."/>
            <person name="Toshchakov S.V."/>
            <person name="Nazina T.N."/>
        </authorList>
    </citation>
    <scope>NUCLEOTIDE SEQUENCE [LARGE SCALE GENOMIC DNA]</scope>
    <source>
        <strain evidence="6 7">JR1/69-2-13</strain>
    </source>
</reference>
<evidence type="ECO:0000313" key="6">
    <source>
        <dbReference type="EMBL" id="PLC52639.1"/>
    </source>
</evidence>
<accession>A0A2N4UC93</accession>
<dbReference type="SMART" id="SM00346">
    <property type="entry name" value="HTH_ICLR"/>
    <property type="match status" value="1"/>
</dbReference>
<proteinExistence type="predicted"/>
<evidence type="ECO:0000259" key="4">
    <source>
        <dbReference type="PROSITE" id="PS51077"/>
    </source>
</evidence>
<dbReference type="Gene3D" id="1.10.10.10">
    <property type="entry name" value="Winged helix-like DNA-binding domain superfamily/Winged helix DNA-binding domain"/>
    <property type="match status" value="1"/>
</dbReference>
<sequence>MHRTRTVAGTNKGLFKSMNAERQSPLERYLSILEIIAASQRPLSLTELANIIQLPKPTVHRLVGSLQACGALKTEERNQRGFSIGRRVTRLLHLSQDPSVINNYAQIVCDQLTKTVGETCYLVRIGNDAVHTIARSVPDQGYRLHVFPGHELPTHAAASAKAILAYQDDATIRRLLHPPFKRYTDQTKSTMVHVMEDLDQVRKQGYAICDREIDSGIMAYGCPVFSGDNEVIYSVGVTGPVNRLSQKPADYWVEALRIGADQFAKMLQAGLAPEEL</sequence>
<dbReference type="Pfam" id="PF01614">
    <property type="entry name" value="IclR_C"/>
    <property type="match status" value="1"/>
</dbReference>
<evidence type="ECO:0000259" key="5">
    <source>
        <dbReference type="PROSITE" id="PS51078"/>
    </source>
</evidence>
<feature type="domain" description="IclR-ED" evidence="5">
    <location>
        <begin position="87"/>
        <end position="269"/>
    </location>
</feature>
<keyword evidence="7" id="KW-1185">Reference proteome</keyword>
<dbReference type="PANTHER" id="PTHR30136">
    <property type="entry name" value="HELIX-TURN-HELIX TRANSCRIPTIONAL REGULATOR, ICLR FAMILY"/>
    <property type="match status" value="1"/>
</dbReference>
<dbReference type="InterPro" id="IPR036390">
    <property type="entry name" value="WH_DNA-bd_sf"/>
</dbReference>
<dbReference type="InterPro" id="IPR050707">
    <property type="entry name" value="HTH_MetabolicPath_Reg"/>
</dbReference>
<dbReference type="SUPFAM" id="SSF55781">
    <property type="entry name" value="GAF domain-like"/>
    <property type="match status" value="1"/>
</dbReference>
<dbReference type="Gene3D" id="3.30.450.40">
    <property type="match status" value="1"/>
</dbReference>
<dbReference type="Pfam" id="PF09339">
    <property type="entry name" value="HTH_IclR"/>
    <property type="match status" value="1"/>
</dbReference>
<dbReference type="PANTHER" id="PTHR30136:SF24">
    <property type="entry name" value="HTH-TYPE TRANSCRIPTIONAL REPRESSOR ALLR"/>
    <property type="match status" value="1"/>
</dbReference>
<dbReference type="InterPro" id="IPR014757">
    <property type="entry name" value="Tscrpt_reg_IclR_C"/>
</dbReference>
<dbReference type="InterPro" id="IPR036388">
    <property type="entry name" value="WH-like_DNA-bd_sf"/>
</dbReference>
<comment type="caution">
    <text evidence="6">The sequence shown here is derived from an EMBL/GenBank/DDBJ whole genome shotgun (WGS) entry which is preliminary data.</text>
</comment>
<keyword evidence="3" id="KW-0804">Transcription</keyword>